<evidence type="ECO:0000259" key="3">
    <source>
        <dbReference type="SMART" id="SM00499"/>
    </source>
</evidence>
<reference evidence="4" key="1">
    <citation type="submission" date="2021-01" db="EMBL/GenBank/DDBJ databases">
        <authorList>
            <consortium name="Genoscope - CEA"/>
            <person name="William W."/>
        </authorList>
    </citation>
    <scope>NUCLEOTIDE SEQUENCE</scope>
</reference>
<dbReference type="SUPFAM" id="SSF47699">
    <property type="entry name" value="Bifunctional inhibitor/lipid-transfer protein/seed storage 2S albumin"/>
    <property type="match status" value="1"/>
</dbReference>
<keyword evidence="1" id="KW-0813">Transport</keyword>
<feature type="domain" description="Bifunctional inhibitor/plant lipid transfer protein/seed storage helical" evidence="3">
    <location>
        <begin position="75"/>
        <end position="140"/>
    </location>
</feature>
<dbReference type="SMART" id="SM00499">
    <property type="entry name" value="AAI"/>
    <property type="match status" value="1"/>
</dbReference>
<dbReference type="InterPro" id="IPR033872">
    <property type="entry name" value="nsLTP2"/>
</dbReference>
<evidence type="ECO:0000256" key="2">
    <source>
        <dbReference type="ARBA" id="ARBA00023121"/>
    </source>
</evidence>
<dbReference type="Proteomes" id="UP001295469">
    <property type="component" value="Chromosome A04"/>
</dbReference>
<protein>
    <submittedName>
        <fullName evidence="4">(rape) hypothetical protein</fullName>
    </submittedName>
</protein>
<dbReference type="CDD" id="cd01959">
    <property type="entry name" value="nsLTP2"/>
    <property type="match status" value="1"/>
</dbReference>
<dbReference type="AlphaFoldDB" id="A0A817AS60"/>
<dbReference type="PANTHER" id="PTHR33214">
    <property type="entry name" value="BIFUNCTIONAL INHIBITOR/LIPID-TRANSFER PROTEIN/SEED STORAGE 2S ALBUMIN SUPERFAMILY PROTEIN"/>
    <property type="match status" value="1"/>
</dbReference>
<dbReference type="GO" id="GO:0006869">
    <property type="term" value="P:lipid transport"/>
    <property type="evidence" value="ECO:0007669"/>
    <property type="project" value="InterPro"/>
</dbReference>
<dbReference type="InterPro" id="IPR036312">
    <property type="entry name" value="Bifun_inhib/LTP/seed_sf"/>
</dbReference>
<dbReference type="OrthoDB" id="665742at2759"/>
<dbReference type="Gene3D" id="1.10.110.10">
    <property type="entry name" value="Plant lipid-transfer and hydrophobic proteins"/>
    <property type="match status" value="1"/>
</dbReference>
<dbReference type="Pfam" id="PF00234">
    <property type="entry name" value="Tryp_alpha_amyl"/>
    <property type="match status" value="1"/>
</dbReference>
<proteinExistence type="predicted"/>
<gene>
    <name evidence="4" type="ORF">DARMORV10_A04P11180.1</name>
</gene>
<dbReference type="EMBL" id="HG994358">
    <property type="protein sequence ID" value="CAF2271874.1"/>
    <property type="molecule type" value="Genomic_DNA"/>
</dbReference>
<dbReference type="PANTHER" id="PTHR33214:SF82">
    <property type="entry name" value="BIFUNCTIONAL INHIBITOR_LIPID-TRANSFER PROTEIN_SEED STORAGE 2S ALBUMIN SUPERFAMILY PROTEIN"/>
    <property type="match status" value="1"/>
</dbReference>
<name>A0A817AS60_BRANA</name>
<keyword evidence="2" id="KW-0446">Lipid-binding</keyword>
<accession>A0A817AS60</accession>
<dbReference type="GO" id="GO:0008289">
    <property type="term" value="F:lipid binding"/>
    <property type="evidence" value="ECO:0007669"/>
    <property type="project" value="UniProtKB-KW"/>
</dbReference>
<evidence type="ECO:0000256" key="1">
    <source>
        <dbReference type="ARBA" id="ARBA00022448"/>
    </source>
</evidence>
<dbReference type="InterPro" id="IPR016140">
    <property type="entry name" value="Bifunc_inhib/LTP/seed_store"/>
</dbReference>
<organism evidence="4">
    <name type="scientific">Brassica napus</name>
    <name type="common">Rape</name>
    <dbReference type="NCBI Taxonomy" id="3708"/>
    <lineage>
        <taxon>Eukaryota</taxon>
        <taxon>Viridiplantae</taxon>
        <taxon>Streptophyta</taxon>
        <taxon>Embryophyta</taxon>
        <taxon>Tracheophyta</taxon>
        <taxon>Spermatophyta</taxon>
        <taxon>Magnoliopsida</taxon>
        <taxon>eudicotyledons</taxon>
        <taxon>Gunneridae</taxon>
        <taxon>Pentapetalae</taxon>
        <taxon>rosids</taxon>
        <taxon>malvids</taxon>
        <taxon>Brassicales</taxon>
        <taxon>Brassicaceae</taxon>
        <taxon>Brassiceae</taxon>
        <taxon>Brassica</taxon>
    </lineage>
</organism>
<evidence type="ECO:0000313" key="4">
    <source>
        <dbReference type="EMBL" id="CAF2271874.1"/>
    </source>
</evidence>
<sequence>MNTSNPNLTNTSIKRPKKIKAKKSLLVHKKKSLLGFHDMKFTTLMVITLVIIAMSSPVPIRATTVESFGEVAQSCVVTELAPCLPAMTTAGDPTTECCDKLVEQKPCLCGYIRNPAYSMYVTSPNGRKVLDFCKVPFPSC</sequence>